<reference evidence="2" key="1">
    <citation type="journal article" date="2009" name="Plant Mol. Biol.">
        <title>Insights into corn genes derived from large-scale cDNA sequencing.</title>
        <authorList>
            <person name="Alexandrov N.N."/>
            <person name="Brover V.V."/>
            <person name="Freidin S."/>
            <person name="Troukhan M.E."/>
            <person name="Tatarinova T.V."/>
            <person name="Zhang H."/>
            <person name="Swaller T.J."/>
            <person name="Lu Y.P."/>
            <person name="Bouck J."/>
            <person name="Flavell R.B."/>
            <person name="Feldmann K.A."/>
        </authorList>
    </citation>
    <scope>NUCLEOTIDE SEQUENCE</scope>
</reference>
<dbReference type="EMBL" id="EU969403">
    <property type="protein sequence ID" value="ACG41521.1"/>
    <property type="molecule type" value="mRNA"/>
</dbReference>
<organism evidence="2">
    <name type="scientific">Zea mays</name>
    <name type="common">Maize</name>
    <dbReference type="NCBI Taxonomy" id="4577"/>
    <lineage>
        <taxon>Eukaryota</taxon>
        <taxon>Viridiplantae</taxon>
        <taxon>Streptophyta</taxon>
        <taxon>Embryophyta</taxon>
        <taxon>Tracheophyta</taxon>
        <taxon>Spermatophyta</taxon>
        <taxon>Magnoliopsida</taxon>
        <taxon>Liliopsida</taxon>
        <taxon>Poales</taxon>
        <taxon>Poaceae</taxon>
        <taxon>PACMAD clade</taxon>
        <taxon>Panicoideae</taxon>
        <taxon>Andropogonodae</taxon>
        <taxon>Andropogoneae</taxon>
        <taxon>Tripsacinae</taxon>
        <taxon>Zea</taxon>
    </lineage>
</organism>
<proteinExistence type="evidence at transcript level"/>
<feature type="region of interest" description="Disordered" evidence="1">
    <location>
        <begin position="55"/>
        <end position="74"/>
    </location>
</feature>
<name>B6TWN8_MAIZE</name>
<protein>
    <submittedName>
        <fullName evidence="2">Uncharacterized protein</fullName>
    </submittedName>
</protein>
<dbReference type="AlphaFoldDB" id="B6TWN8"/>
<evidence type="ECO:0000313" key="2">
    <source>
        <dbReference type="EMBL" id="ACG41521.1"/>
    </source>
</evidence>
<feature type="compositionally biased region" description="Basic and acidic residues" evidence="1">
    <location>
        <begin position="64"/>
        <end position="74"/>
    </location>
</feature>
<dbReference type="HOGENOM" id="CLU_2691358_0_0_1"/>
<accession>B6TWN8</accession>
<sequence length="74" mass="8075">MVRNVTIIEQNSYIFFSIAPKNSNPMIDIFSLTNFLIYSLLEDEVGVAVAGVPKPDVAGDDAQDDRGLAADRLC</sequence>
<evidence type="ECO:0000256" key="1">
    <source>
        <dbReference type="SAM" id="MobiDB-lite"/>
    </source>
</evidence>